<feature type="transmembrane region" description="Helical" evidence="5">
    <location>
        <begin position="150"/>
        <end position="170"/>
    </location>
</feature>
<accession>A0ABV9P5Q3</accession>
<dbReference type="Gene3D" id="3.40.30.10">
    <property type="entry name" value="Glutaredoxin"/>
    <property type="match status" value="1"/>
</dbReference>
<reference evidence="8" key="1">
    <citation type="journal article" date="2019" name="Int. J. Syst. Evol. Microbiol.">
        <title>The Global Catalogue of Microorganisms (GCM) 10K type strain sequencing project: providing services to taxonomists for standard genome sequencing and annotation.</title>
        <authorList>
            <consortium name="The Broad Institute Genomics Platform"/>
            <consortium name="The Broad Institute Genome Sequencing Center for Infectious Disease"/>
            <person name="Wu L."/>
            <person name="Ma J."/>
        </authorList>
    </citation>
    <scope>NUCLEOTIDE SEQUENCE [LARGE SCALE GENOMIC DNA]</scope>
    <source>
        <strain evidence="8">CCUG 50349</strain>
    </source>
</reference>
<evidence type="ECO:0000256" key="2">
    <source>
        <dbReference type="ARBA" id="ARBA00022692"/>
    </source>
</evidence>
<protein>
    <submittedName>
        <fullName evidence="7">MauE/DoxX family redox-associated membrane protein</fullName>
    </submittedName>
</protein>
<organism evidence="7 8">
    <name type="scientific">Flavobacterium ponti</name>
    <dbReference type="NCBI Taxonomy" id="665133"/>
    <lineage>
        <taxon>Bacteria</taxon>
        <taxon>Pseudomonadati</taxon>
        <taxon>Bacteroidota</taxon>
        <taxon>Flavobacteriia</taxon>
        <taxon>Flavobacteriales</taxon>
        <taxon>Flavobacteriaceae</taxon>
        <taxon>Flavobacterium</taxon>
    </lineage>
</organism>
<evidence type="ECO:0000256" key="4">
    <source>
        <dbReference type="ARBA" id="ARBA00023136"/>
    </source>
</evidence>
<keyword evidence="4 5" id="KW-0472">Membrane</keyword>
<dbReference type="PROSITE" id="PS51352">
    <property type="entry name" value="THIOREDOXIN_2"/>
    <property type="match status" value="1"/>
</dbReference>
<dbReference type="RefSeq" id="WP_379739291.1">
    <property type="nucleotide sequence ID" value="NZ_JBHSGW010000004.1"/>
</dbReference>
<dbReference type="Proteomes" id="UP001595885">
    <property type="component" value="Unassembled WGS sequence"/>
</dbReference>
<feature type="transmembrane region" description="Helical" evidence="5">
    <location>
        <begin position="12"/>
        <end position="34"/>
    </location>
</feature>
<dbReference type="Pfam" id="PF07291">
    <property type="entry name" value="MauE"/>
    <property type="match status" value="1"/>
</dbReference>
<evidence type="ECO:0000256" key="5">
    <source>
        <dbReference type="SAM" id="Phobius"/>
    </source>
</evidence>
<dbReference type="InterPro" id="IPR013766">
    <property type="entry name" value="Thioredoxin_domain"/>
</dbReference>
<feature type="domain" description="Thioredoxin" evidence="6">
    <location>
        <begin position="176"/>
        <end position="356"/>
    </location>
</feature>
<name>A0ABV9P5Q3_9FLAO</name>
<feature type="transmembrane region" description="Helical" evidence="5">
    <location>
        <begin position="79"/>
        <end position="97"/>
    </location>
</feature>
<dbReference type="InterPro" id="IPR009908">
    <property type="entry name" value="Methylamine_util_MauE"/>
</dbReference>
<feature type="transmembrane region" description="Helical" evidence="5">
    <location>
        <begin position="54"/>
        <end position="72"/>
    </location>
</feature>
<evidence type="ECO:0000259" key="6">
    <source>
        <dbReference type="PROSITE" id="PS51352"/>
    </source>
</evidence>
<dbReference type="SUPFAM" id="SSF52833">
    <property type="entry name" value="Thioredoxin-like"/>
    <property type="match status" value="1"/>
</dbReference>
<dbReference type="InterPro" id="IPR036249">
    <property type="entry name" value="Thioredoxin-like_sf"/>
</dbReference>
<keyword evidence="8" id="KW-1185">Reference proteome</keyword>
<proteinExistence type="predicted"/>
<comment type="caution">
    <text evidence="7">The sequence shown here is derived from an EMBL/GenBank/DDBJ whole genome shotgun (WGS) entry which is preliminary data.</text>
</comment>
<evidence type="ECO:0000313" key="7">
    <source>
        <dbReference type="EMBL" id="MFC4739579.1"/>
    </source>
</evidence>
<evidence type="ECO:0000256" key="1">
    <source>
        <dbReference type="ARBA" id="ARBA00004141"/>
    </source>
</evidence>
<feature type="transmembrane region" description="Helical" evidence="5">
    <location>
        <begin position="124"/>
        <end position="143"/>
    </location>
</feature>
<evidence type="ECO:0000256" key="3">
    <source>
        <dbReference type="ARBA" id="ARBA00022989"/>
    </source>
</evidence>
<keyword evidence="2 5" id="KW-0812">Transmembrane</keyword>
<comment type="subcellular location">
    <subcellularLocation>
        <location evidence="1">Membrane</location>
        <topology evidence="1">Multi-pass membrane protein</topology>
    </subcellularLocation>
</comment>
<evidence type="ECO:0000313" key="8">
    <source>
        <dbReference type="Proteomes" id="UP001595885"/>
    </source>
</evidence>
<keyword evidence="3 5" id="KW-1133">Transmembrane helix</keyword>
<dbReference type="EMBL" id="JBHSGW010000004">
    <property type="protein sequence ID" value="MFC4739579.1"/>
    <property type="molecule type" value="Genomic_DNA"/>
</dbReference>
<gene>
    <name evidence="7" type="ORF">ACFO3U_06190</name>
</gene>
<sequence>MNKYALSWIIRIIIAALFIVSAVAKLYPSPYFAISTFEVKQLYPLGFSENIAPYFSRFLIGIELALGILFLLPVKIRKVITPASILLLAVFTIHLAYETFKTGGNSGNCGCFGSLLPMTPIEAIIKNIVAIGLLIWLLILKIPDTIKSRLWFTSTITLASILGIFMLAPIRPIETPIENTTLEEINAIVPTVEDSLFTDSTEIASEITKDTVKKVEEIKEVVDEPKPTKSGYAKFYADIDKGKKILCFFAPGCDHCQHAAKELTDLRKKNKNFPEVKIIFMNEEAFKIPEFFKIAEATYPYKVIEIIPFWNELGDNRNTPGVFYLWNGNKIKMYDGIDANQFDAKALEKMVKQPYSKIK</sequence>